<comment type="pathway">
    <text evidence="1 8">Cofactor biosynthesis; (R)-pantothenate biosynthesis; (R)-pantothenate from (R)-pantoate and beta-alanine: step 1/1.</text>
</comment>
<dbReference type="OrthoDB" id="9773087at2"/>
<keyword evidence="4 8" id="KW-0566">Pantothenate biosynthesis</keyword>
<organism evidence="9 10">
    <name type="scientific">secondary endosymbiont of Heteropsylla cubana</name>
    <dbReference type="NCBI Taxonomy" id="134287"/>
    <lineage>
        <taxon>Bacteria</taxon>
        <taxon>Pseudomonadati</taxon>
        <taxon>Pseudomonadota</taxon>
        <taxon>Gammaproteobacteria</taxon>
        <taxon>Enterobacterales</taxon>
        <taxon>Enterobacteriaceae</taxon>
        <taxon>aphid secondary symbionts</taxon>
    </lineage>
</organism>
<feature type="binding site" evidence="8">
    <location>
        <begin position="30"/>
        <end position="37"/>
    </location>
    <ligand>
        <name>ATP</name>
        <dbReference type="ChEBI" id="CHEBI:30616"/>
    </ligand>
</feature>
<evidence type="ECO:0000256" key="2">
    <source>
        <dbReference type="ARBA" id="ARBA00009256"/>
    </source>
</evidence>
<feature type="binding site" evidence="8">
    <location>
        <begin position="149"/>
        <end position="152"/>
    </location>
    <ligand>
        <name>ATP</name>
        <dbReference type="ChEBI" id="CHEBI:30616"/>
    </ligand>
</feature>
<dbReference type="GO" id="GO:0004592">
    <property type="term" value="F:pantoate-beta-alanine ligase activity"/>
    <property type="evidence" value="ECO:0007669"/>
    <property type="project" value="UniProtKB-UniRule"/>
</dbReference>
<comment type="subcellular location">
    <subcellularLocation>
        <location evidence="8">Cytoplasm</location>
    </subcellularLocation>
</comment>
<dbReference type="Pfam" id="PF02569">
    <property type="entry name" value="Pantoate_ligase"/>
    <property type="match status" value="1"/>
</dbReference>
<dbReference type="STRING" id="134287.A35E_00317"/>
<feature type="binding site" evidence="8">
    <location>
        <position position="178"/>
    </location>
    <ligand>
        <name>ATP</name>
        <dbReference type="ChEBI" id="CHEBI:30616"/>
    </ligand>
</feature>
<evidence type="ECO:0000256" key="1">
    <source>
        <dbReference type="ARBA" id="ARBA00004990"/>
    </source>
</evidence>
<gene>
    <name evidence="8" type="primary">panC</name>
    <name evidence="9" type="ORF">A35E_00317</name>
</gene>
<keyword evidence="8" id="KW-0963">Cytoplasm</keyword>
<comment type="catalytic activity">
    <reaction evidence="7 8">
        <text>(R)-pantoate + beta-alanine + ATP = (R)-pantothenate + AMP + diphosphate + H(+)</text>
        <dbReference type="Rhea" id="RHEA:10912"/>
        <dbReference type="ChEBI" id="CHEBI:15378"/>
        <dbReference type="ChEBI" id="CHEBI:15980"/>
        <dbReference type="ChEBI" id="CHEBI:29032"/>
        <dbReference type="ChEBI" id="CHEBI:30616"/>
        <dbReference type="ChEBI" id="CHEBI:33019"/>
        <dbReference type="ChEBI" id="CHEBI:57966"/>
        <dbReference type="ChEBI" id="CHEBI:456215"/>
        <dbReference type="EC" id="6.3.2.1"/>
    </reaction>
</comment>
<dbReference type="Gene3D" id="3.40.50.620">
    <property type="entry name" value="HUPs"/>
    <property type="match status" value="1"/>
</dbReference>
<dbReference type="GO" id="GO:0015940">
    <property type="term" value="P:pantothenate biosynthetic process"/>
    <property type="evidence" value="ECO:0007669"/>
    <property type="project" value="UniProtKB-UniRule"/>
</dbReference>
<evidence type="ECO:0000256" key="4">
    <source>
        <dbReference type="ARBA" id="ARBA00022655"/>
    </source>
</evidence>
<dbReference type="Gene3D" id="3.30.1300.10">
    <property type="entry name" value="Pantoate-beta-alanine ligase, C-terminal domain"/>
    <property type="match status" value="1"/>
</dbReference>
<feature type="binding site" evidence="8">
    <location>
        <position position="155"/>
    </location>
    <ligand>
        <name>(R)-pantoate</name>
        <dbReference type="ChEBI" id="CHEBI:15980"/>
    </ligand>
</feature>
<dbReference type="UniPathway" id="UPA00028">
    <property type="reaction ID" value="UER00005"/>
</dbReference>
<comment type="subunit">
    <text evidence="8">Homodimer.</text>
</comment>
<dbReference type="CDD" id="cd00560">
    <property type="entry name" value="PanC"/>
    <property type="match status" value="1"/>
</dbReference>
<dbReference type="AlphaFoldDB" id="J3TGM5"/>
<dbReference type="HOGENOM" id="CLU_047148_0_0_6"/>
<protein>
    <recommendedName>
        <fullName evidence="8">Pantothenate synthetase</fullName>
        <shortName evidence="8">PS</shortName>
        <ecNumber evidence="8">6.3.2.1</ecNumber>
    </recommendedName>
    <alternativeName>
        <fullName evidence="8">Pantoate--beta-alanine ligase</fullName>
    </alternativeName>
    <alternativeName>
        <fullName evidence="8">Pantoate-activating enzyme</fullName>
    </alternativeName>
</protein>
<feature type="binding site" evidence="8">
    <location>
        <begin position="186"/>
        <end position="189"/>
    </location>
    <ligand>
        <name>ATP</name>
        <dbReference type="ChEBI" id="CHEBI:30616"/>
    </ligand>
</feature>
<dbReference type="GO" id="GO:0005524">
    <property type="term" value="F:ATP binding"/>
    <property type="evidence" value="ECO:0007669"/>
    <property type="project" value="UniProtKB-KW"/>
</dbReference>
<keyword evidence="10" id="KW-1185">Reference proteome</keyword>
<dbReference type="PANTHER" id="PTHR21299">
    <property type="entry name" value="CYTIDYLATE KINASE/PANTOATE-BETA-ALANINE LIGASE"/>
    <property type="match status" value="1"/>
</dbReference>
<keyword evidence="6 8" id="KW-0067">ATP-binding</keyword>
<comment type="function">
    <text evidence="8">Catalyzes the condensation of pantoate with beta-alanine in an ATP-dependent reaction via a pantoyl-adenylate intermediate.</text>
</comment>
<dbReference type="Proteomes" id="UP000003937">
    <property type="component" value="Chromosome"/>
</dbReference>
<dbReference type="InterPro" id="IPR004821">
    <property type="entry name" value="Cyt_trans-like"/>
</dbReference>
<dbReference type="KEGG" id="sehc:A35E_00317"/>
<comment type="miscellaneous">
    <text evidence="8">The reaction proceeds by a bi uni uni bi ping pong mechanism.</text>
</comment>
<evidence type="ECO:0000256" key="8">
    <source>
        <dbReference type="HAMAP-Rule" id="MF_00158"/>
    </source>
</evidence>
<comment type="similarity">
    <text evidence="2 8">Belongs to the pantothenate synthetase family.</text>
</comment>
<dbReference type="InterPro" id="IPR042176">
    <property type="entry name" value="Pantoate_ligase_C"/>
</dbReference>
<reference evidence="9 10" key="1">
    <citation type="journal article" date="2012" name="Mol. Biol. Evol.">
        <title>Genome reduction and co-evolution between the primary and secondary bacterial symbionts of psyllids.</title>
        <authorList>
            <person name="Sloan D.B."/>
            <person name="Moran N.A."/>
        </authorList>
    </citation>
    <scope>NUCLEOTIDE SEQUENCE [LARGE SCALE GENOMIC DNA]</scope>
    <source>
        <strain evidence="9">Hcub_S</strain>
    </source>
</reference>
<dbReference type="NCBIfam" id="TIGR00125">
    <property type="entry name" value="cyt_tran_rel"/>
    <property type="match status" value="1"/>
</dbReference>
<proteinExistence type="inferred from homology"/>
<keyword evidence="5 8" id="KW-0547">Nucleotide-binding</keyword>
<evidence type="ECO:0000256" key="5">
    <source>
        <dbReference type="ARBA" id="ARBA00022741"/>
    </source>
</evidence>
<evidence type="ECO:0000256" key="3">
    <source>
        <dbReference type="ARBA" id="ARBA00022598"/>
    </source>
</evidence>
<feature type="binding site" evidence="8">
    <location>
        <position position="61"/>
    </location>
    <ligand>
        <name>(R)-pantoate</name>
        <dbReference type="ChEBI" id="CHEBI:15980"/>
    </ligand>
</feature>
<evidence type="ECO:0000256" key="6">
    <source>
        <dbReference type="ARBA" id="ARBA00022840"/>
    </source>
</evidence>
<dbReference type="EMBL" id="CP003547">
    <property type="protein sequence ID" value="AFP85622.1"/>
    <property type="molecule type" value="Genomic_DNA"/>
</dbReference>
<evidence type="ECO:0000313" key="10">
    <source>
        <dbReference type="Proteomes" id="UP000003937"/>
    </source>
</evidence>
<evidence type="ECO:0000256" key="7">
    <source>
        <dbReference type="ARBA" id="ARBA00048258"/>
    </source>
</evidence>
<dbReference type="EC" id="6.3.2.1" evidence="8"/>
<dbReference type="GO" id="GO:0005829">
    <property type="term" value="C:cytosol"/>
    <property type="evidence" value="ECO:0007669"/>
    <property type="project" value="TreeGrafter"/>
</dbReference>
<accession>J3TGM5</accession>
<dbReference type="InterPro" id="IPR003721">
    <property type="entry name" value="Pantoate_ligase"/>
</dbReference>
<dbReference type="PATRIC" id="fig|134287.3.peg.306"/>
<sequence>MLIIEKPLKLRKIVKQWSQEKQRIALVPTMGNLHKGHMRLIDRGRALSDKVIVSIFVNPMQFENQEDLENYPRTLEEDYKKLSNRGIDAVFTPDTTAIYPGTLTNQTYVDVPSFNNILEGKSRPGHFRGVATIICKLFNLVQPDLACFGEKDFQQLMLIRQLVHDMNYDIEIVSVPTVRSYDGLALSSRNKHLSDKERCQAPKLYQVLMQVTVELQERKYHIDELLNKAKRELLEAGWKPDTLVVQDAETLGELTKNTRRAVVLFSAWLGKTRLIDNAHVDLIL</sequence>
<dbReference type="PANTHER" id="PTHR21299:SF1">
    <property type="entry name" value="PANTOATE--BETA-ALANINE LIGASE"/>
    <property type="match status" value="1"/>
</dbReference>
<dbReference type="HAMAP" id="MF_00158">
    <property type="entry name" value="PanC"/>
    <property type="match status" value="1"/>
</dbReference>
<dbReference type="InterPro" id="IPR014729">
    <property type="entry name" value="Rossmann-like_a/b/a_fold"/>
</dbReference>
<evidence type="ECO:0000313" key="9">
    <source>
        <dbReference type="EMBL" id="AFP85622.1"/>
    </source>
</evidence>
<dbReference type="RefSeq" id="WP_014888919.1">
    <property type="nucleotide sequence ID" value="NC_018420.1"/>
</dbReference>
<dbReference type="SUPFAM" id="SSF52374">
    <property type="entry name" value="Nucleotidylyl transferase"/>
    <property type="match status" value="1"/>
</dbReference>
<keyword evidence="3 8" id="KW-0436">Ligase</keyword>
<feature type="binding site" evidence="8">
    <location>
        <position position="61"/>
    </location>
    <ligand>
        <name>beta-alanine</name>
        <dbReference type="ChEBI" id="CHEBI:57966"/>
    </ligand>
</feature>
<dbReference type="NCBIfam" id="TIGR00018">
    <property type="entry name" value="panC"/>
    <property type="match status" value="1"/>
</dbReference>
<name>J3TGM5_9ENTR</name>
<dbReference type="FunFam" id="3.40.50.620:FF:000013">
    <property type="entry name" value="Pantothenate synthetase"/>
    <property type="match status" value="1"/>
</dbReference>
<feature type="active site" description="Proton donor" evidence="8">
    <location>
        <position position="37"/>
    </location>
</feature>